<evidence type="ECO:0000313" key="3">
    <source>
        <dbReference type="Proteomes" id="UP000683000"/>
    </source>
</evidence>
<keyword evidence="1" id="KW-0472">Membrane</keyword>
<dbReference type="AlphaFoldDB" id="A0A8I2YWB1"/>
<reference evidence="2" key="1">
    <citation type="submission" date="2021-03" db="EMBL/GenBank/DDBJ databases">
        <title>Evolutionary innovations through gain and loss of genes in the ectomycorrhizal Boletales.</title>
        <authorList>
            <person name="Wu G."/>
            <person name="Miyauchi S."/>
            <person name="Morin E."/>
            <person name="Yang Z.-L."/>
            <person name="Xu J."/>
            <person name="Martin F.M."/>
        </authorList>
    </citation>
    <scope>NUCLEOTIDE SEQUENCE</scope>
    <source>
        <strain evidence="2">BR01</strain>
    </source>
</reference>
<accession>A0A8I2YWB1</accession>
<keyword evidence="1" id="KW-0812">Transmembrane</keyword>
<evidence type="ECO:0000313" key="2">
    <source>
        <dbReference type="EMBL" id="KAG6379810.1"/>
    </source>
</evidence>
<dbReference type="Proteomes" id="UP000683000">
    <property type="component" value="Unassembled WGS sequence"/>
</dbReference>
<keyword evidence="3" id="KW-1185">Reference proteome</keyword>
<keyword evidence="1" id="KW-1133">Transmembrane helix</keyword>
<feature type="transmembrane region" description="Helical" evidence="1">
    <location>
        <begin position="15"/>
        <end position="32"/>
    </location>
</feature>
<dbReference type="OrthoDB" id="2683392at2759"/>
<organism evidence="2 3">
    <name type="scientific">Boletus reticuloceps</name>
    <dbReference type="NCBI Taxonomy" id="495285"/>
    <lineage>
        <taxon>Eukaryota</taxon>
        <taxon>Fungi</taxon>
        <taxon>Dikarya</taxon>
        <taxon>Basidiomycota</taxon>
        <taxon>Agaricomycotina</taxon>
        <taxon>Agaricomycetes</taxon>
        <taxon>Agaricomycetidae</taxon>
        <taxon>Boletales</taxon>
        <taxon>Boletineae</taxon>
        <taxon>Boletaceae</taxon>
        <taxon>Boletoideae</taxon>
        <taxon>Boletus</taxon>
    </lineage>
</organism>
<evidence type="ECO:0000256" key="1">
    <source>
        <dbReference type="SAM" id="Phobius"/>
    </source>
</evidence>
<name>A0A8I2YWB1_9AGAM</name>
<dbReference type="EMBL" id="JAGFBS010000004">
    <property type="protein sequence ID" value="KAG6379810.1"/>
    <property type="molecule type" value="Genomic_DNA"/>
</dbReference>
<sequence>MSISASRYLKPNQTSFTFGAGLFGSIFGFAILKPFSTSAPSYLGSRYFGPKENNVVQAAASAAGSLGLHFTSGFPVGYQLVLHSQTRVGHYVSVALDAKRKTKASILSFCFAITLRIESEYAPGILWD</sequence>
<proteinExistence type="predicted"/>
<comment type="caution">
    <text evidence="2">The sequence shown here is derived from an EMBL/GenBank/DDBJ whole genome shotgun (WGS) entry which is preliminary data.</text>
</comment>
<protein>
    <submittedName>
        <fullName evidence="2">Uncharacterized protein</fullName>
    </submittedName>
</protein>
<gene>
    <name evidence="2" type="ORF">JVT61DRAFT_10356</name>
</gene>